<reference evidence="1" key="1">
    <citation type="submission" date="2021-06" db="EMBL/GenBank/DDBJ databases">
        <authorList>
            <person name="Kallberg Y."/>
            <person name="Tangrot J."/>
            <person name="Rosling A."/>
        </authorList>
    </citation>
    <scope>NUCLEOTIDE SEQUENCE</scope>
    <source>
        <strain evidence="1">87-6 pot B 2015</strain>
    </source>
</reference>
<name>A0A9N9N988_FUNMO</name>
<comment type="caution">
    <text evidence="1">The sequence shown here is derived from an EMBL/GenBank/DDBJ whole genome shotgun (WGS) entry which is preliminary data.</text>
</comment>
<gene>
    <name evidence="1" type="ORF">FMOSSE_LOCUS14439</name>
</gene>
<accession>A0A9N9N988</accession>
<keyword evidence="2" id="KW-1185">Reference proteome</keyword>
<feature type="non-terminal residue" evidence="1">
    <location>
        <position position="237"/>
    </location>
</feature>
<dbReference type="Proteomes" id="UP000789375">
    <property type="component" value="Unassembled WGS sequence"/>
</dbReference>
<sequence length="237" mass="27047">MDKKFNELIAYDSLEDFSDTDSKKFNNITNMVNMANTVDATDAVNVTNMIDVTDIVNIIDALELFISKTFQNWNYVVKFMKKYAASKGHGVQIGSGSKDAYGKSTFGLKKEITTYFPIRVKQTIKATLNNCEFIITVVVGNKDNNIFLLDYMCQCNEIIGISNDLINAISEVYSKIFVMKTHYSGYSTNMDWHCAGLEYKFSLLHKFGDKQALFVSKIKETLYTVEIYQDQKLQTTY</sequence>
<dbReference type="AlphaFoldDB" id="A0A9N9N988"/>
<proteinExistence type="predicted"/>
<organism evidence="1 2">
    <name type="scientific">Funneliformis mosseae</name>
    <name type="common">Endomycorrhizal fungus</name>
    <name type="synonym">Glomus mosseae</name>
    <dbReference type="NCBI Taxonomy" id="27381"/>
    <lineage>
        <taxon>Eukaryota</taxon>
        <taxon>Fungi</taxon>
        <taxon>Fungi incertae sedis</taxon>
        <taxon>Mucoromycota</taxon>
        <taxon>Glomeromycotina</taxon>
        <taxon>Glomeromycetes</taxon>
        <taxon>Glomerales</taxon>
        <taxon>Glomeraceae</taxon>
        <taxon>Funneliformis</taxon>
    </lineage>
</organism>
<evidence type="ECO:0000313" key="1">
    <source>
        <dbReference type="EMBL" id="CAG8712878.1"/>
    </source>
</evidence>
<protein>
    <submittedName>
        <fullName evidence="1">9253_t:CDS:1</fullName>
    </submittedName>
</protein>
<evidence type="ECO:0000313" key="2">
    <source>
        <dbReference type="Proteomes" id="UP000789375"/>
    </source>
</evidence>
<dbReference type="EMBL" id="CAJVPP010011082">
    <property type="protein sequence ID" value="CAG8712878.1"/>
    <property type="molecule type" value="Genomic_DNA"/>
</dbReference>